<keyword evidence="1" id="KW-0472">Membrane</keyword>
<dbReference type="RefSeq" id="WP_111630723.1">
    <property type="nucleotide sequence ID" value="NZ_QLMC01000006.1"/>
</dbReference>
<evidence type="ECO:0000256" key="1">
    <source>
        <dbReference type="SAM" id="Phobius"/>
    </source>
</evidence>
<protein>
    <recommendedName>
        <fullName evidence="4">MFS transporter</fullName>
    </recommendedName>
</protein>
<accession>A0A327WNB7</accession>
<proteinExistence type="predicted"/>
<name>A0A327WNB7_LARAB</name>
<comment type="caution">
    <text evidence="2">The sequence shown here is derived from an EMBL/GenBank/DDBJ whole genome shotgun (WGS) entry which is preliminary data.</text>
</comment>
<organism evidence="2 3">
    <name type="scientific">Larkinella arboricola</name>
    <dbReference type="NCBI Taxonomy" id="643671"/>
    <lineage>
        <taxon>Bacteria</taxon>
        <taxon>Pseudomonadati</taxon>
        <taxon>Bacteroidota</taxon>
        <taxon>Cytophagia</taxon>
        <taxon>Cytophagales</taxon>
        <taxon>Spirosomataceae</taxon>
        <taxon>Larkinella</taxon>
    </lineage>
</organism>
<reference evidence="2 3" key="1">
    <citation type="submission" date="2018-06" db="EMBL/GenBank/DDBJ databases">
        <title>Genomic Encyclopedia of Archaeal and Bacterial Type Strains, Phase II (KMG-II): from individual species to whole genera.</title>
        <authorList>
            <person name="Goeker M."/>
        </authorList>
    </citation>
    <scope>NUCLEOTIDE SEQUENCE [LARGE SCALE GENOMIC DNA]</scope>
    <source>
        <strain evidence="2 3">DSM 21851</strain>
    </source>
</reference>
<dbReference type="Proteomes" id="UP000248790">
    <property type="component" value="Unassembled WGS sequence"/>
</dbReference>
<dbReference type="EMBL" id="QLMC01000006">
    <property type="protein sequence ID" value="RAJ93191.1"/>
    <property type="molecule type" value="Genomic_DNA"/>
</dbReference>
<evidence type="ECO:0000313" key="3">
    <source>
        <dbReference type="Proteomes" id="UP000248790"/>
    </source>
</evidence>
<dbReference type="OrthoDB" id="9775268at2"/>
<keyword evidence="1" id="KW-0812">Transmembrane</keyword>
<evidence type="ECO:0000313" key="2">
    <source>
        <dbReference type="EMBL" id="RAJ93191.1"/>
    </source>
</evidence>
<keyword evidence="3" id="KW-1185">Reference proteome</keyword>
<dbReference type="AlphaFoldDB" id="A0A327WNB7"/>
<keyword evidence="1" id="KW-1133">Transmembrane helix</keyword>
<gene>
    <name evidence="2" type="ORF">LX87_04703</name>
</gene>
<feature type="transmembrane region" description="Helical" evidence="1">
    <location>
        <begin position="47"/>
        <end position="65"/>
    </location>
</feature>
<sequence length="75" mass="8227">MQAVAPLHGPQNELLRVWGSIKCCNRLFTGAISERIGVANAFRLSEGLVMLVGIISFFTPTLMLLGRKEPVVDNE</sequence>
<evidence type="ECO:0008006" key="4">
    <source>
        <dbReference type="Google" id="ProtNLM"/>
    </source>
</evidence>